<organism evidence="2 3">
    <name type="scientific">Burkholderia plantarii</name>
    <dbReference type="NCBI Taxonomy" id="41899"/>
    <lineage>
        <taxon>Bacteria</taxon>
        <taxon>Pseudomonadati</taxon>
        <taxon>Pseudomonadota</taxon>
        <taxon>Betaproteobacteria</taxon>
        <taxon>Burkholderiales</taxon>
        <taxon>Burkholderiaceae</taxon>
        <taxon>Burkholderia</taxon>
    </lineage>
</organism>
<dbReference type="RefSeq" id="WP_123863485.1">
    <property type="nucleotide sequence ID" value="NZ_CP002580.1"/>
</dbReference>
<dbReference type="Proteomes" id="UP000031838">
    <property type="component" value="Chromosome 1"/>
</dbReference>
<dbReference type="InterPro" id="IPR036435">
    <property type="entry name" value="Leukocidin/porin_MspA_sf"/>
</dbReference>
<dbReference type="EMBL" id="CP002580">
    <property type="protein sequence ID" value="AJK46273.1"/>
    <property type="molecule type" value="Genomic_DNA"/>
</dbReference>
<reference evidence="3" key="1">
    <citation type="submission" date="2011-03" db="EMBL/GenBank/DDBJ databases">
        <authorList>
            <person name="Voget S."/>
            <person name="Streit W.R."/>
            <person name="Jaeger K.E."/>
            <person name="Daniel R."/>
        </authorList>
    </citation>
    <scope>NUCLEOTIDE SEQUENCE [LARGE SCALE GENOMIC DNA]</scope>
    <source>
        <strain evidence="3">PG1</strain>
    </source>
</reference>
<dbReference type="HOGENOM" id="CLU_920336_0_0_4"/>
<dbReference type="AlphaFoldDB" id="A0A0B6RSB5"/>
<keyword evidence="1" id="KW-0732">Signal</keyword>
<keyword evidence="3" id="KW-1185">Reference proteome</keyword>
<dbReference type="KEGG" id="bgp:BGL_1c17640"/>
<evidence type="ECO:0000313" key="2">
    <source>
        <dbReference type="EMBL" id="AJK46273.1"/>
    </source>
</evidence>
<reference evidence="2 3" key="2">
    <citation type="journal article" date="2016" name="Appl. Microbiol. Biotechnol.">
        <title>Mutations improving production and secretion of extracellular lipase by Burkholderia glumae PG1.</title>
        <authorList>
            <person name="Knapp A."/>
            <person name="Voget S."/>
            <person name="Gao R."/>
            <person name="Zaburannyi N."/>
            <person name="Krysciak D."/>
            <person name="Breuer M."/>
            <person name="Hauer B."/>
            <person name="Streit W.R."/>
            <person name="Muller R."/>
            <person name="Daniel R."/>
            <person name="Jaeger K.E."/>
        </authorList>
    </citation>
    <scope>NUCLEOTIDE SEQUENCE [LARGE SCALE GENOMIC DNA]</scope>
    <source>
        <strain evidence="2 3">PG1</strain>
    </source>
</reference>
<dbReference type="SUPFAM" id="SSF56959">
    <property type="entry name" value="Leukocidin-like"/>
    <property type="match status" value="1"/>
</dbReference>
<dbReference type="Gene3D" id="2.70.240.10">
    <property type="entry name" value="Leukocidin/porin MspA"/>
    <property type="match status" value="1"/>
</dbReference>
<protein>
    <submittedName>
        <fullName evidence="2">Uncharacterized protein</fullName>
    </submittedName>
</protein>
<sequence length="302" mass="32768">MNDNVYDPGGQNLWNIADKINHIIDIKINAELDGKPTTLLGGKATTVILSINGALESEDELSDFYIVRQDFMFSPLDMVINNWHERGLYVTEYTVTVETQDELSDSVDLVKGSPQGAVGQTSVSSGTSLSFGGSVGWFGSTPTGGVNAGYSVSNSTSFVVSDVEIKDRCHKRPNVAQWAFSMPFVNLVKDLTNYHLSDPKNLSINTFQPTVYSIWRSKKRVGERFGIKTTVDVALAHSALDRGDSGVIKAIGELTAPIGIGSVLLAGNQLAYSINARVSHTPIHASQSFVTQAKFPKIVLKR</sequence>
<evidence type="ECO:0000313" key="3">
    <source>
        <dbReference type="Proteomes" id="UP000031838"/>
    </source>
</evidence>
<gene>
    <name evidence="2" type="ORF">BGL_1c17640</name>
</gene>
<name>A0A0B6RSB5_BURPL</name>
<accession>A0A0B6RSB5</accession>
<evidence type="ECO:0000256" key="1">
    <source>
        <dbReference type="ARBA" id="ARBA00022729"/>
    </source>
</evidence>
<proteinExistence type="predicted"/>